<evidence type="ECO:0000256" key="4">
    <source>
        <dbReference type="SAM" id="SignalP"/>
    </source>
</evidence>
<keyword evidence="2" id="KW-0378">Hydrolase</keyword>
<dbReference type="InterPro" id="IPR001360">
    <property type="entry name" value="Glyco_hydro_1"/>
</dbReference>
<name>A0A7J6V7X4_THATH</name>
<dbReference type="GO" id="GO:0005975">
    <property type="term" value="P:carbohydrate metabolic process"/>
    <property type="evidence" value="ECO:0007669"/>
    <property type="project" value="InterPro"/>
</dbReference>
<comment type="similarity">
    <text evidence="1 3">Belongs to the glycosyl hydrolase 1 family.</text>
</comment>
<organism evidence="5 6">
    <name type="scientific">Thalictrum thalictroides</name>
    <name type="common">Rue-anemone</name>
    <name type="synonym">Anemone thalictroides</name>
    <dbReference type="NCBI Taxonomy" id="46969"/>
    <lineage>
        <taxon>Eukaryota</taxon>
        <taxon>Viridiplantae</taxon>
        <taxon>Streptophyta</taxon>
        <taxon>Embryophyta</taxon>
        <taxon>Tracheophyta</taxon>
        <taxon>Spermatophyta</taxon>
        <taxon>Magnoliopsida</taxon>
        <taxon>Ranunculales</taxon>
        <taxon>Ranunculaceae</taxon>
        <taxon>Thalictroideae</taxon>
        <taxon>Thalictrum</taxon>
    </lineage>
</organism>
<dbReference type="GO" id="GO:0008422">
    <property type="term" value="F:beta-glucosidase activity"/>
    <property type="evidence" value="ECO:0007669"/>
    <property type="project" value="TreeGrafter"/>
</dbReference>
<reference evidence="5 6" key="1">
    <citation type="submission" date="2020-06" db="EMBL/GenBank/DDBJ databases">
        <title>Transcriptomic and genomic resources for Thalictrum thalictroides and T. hernandezii: Facilitating candidate gene discovery in an emerging model plant lineage.</title>
        <authorList>
            <person name="Arias T."/>
            <person name="Riano-Pachon D.M."/>
            <person name="Di Stilio V.S."/>
        </authorList>
    </citation>
    <scope>NUCLEOTIDE SEQUENCE [LARGE SCALE GENOMIC DNA]</scope>
    <source>
        <strain evidence="6">cv. WT478/WT964</strain>
        <tissue evidence="5">Leaves</tissue>
    </source>
</reference>
<proteinExistence type="inferred from homology"/>
<dbReference type="PANTHER" id="PTHR10353">
    <property type="entry name" value="GLYCOSYL HYDROLASE"/>
    <property type="match status" value="1"/>
</dbReference>
<evidence type="ECO:0000313" key="6">
    <source>
        <dbReference type="Proteomes" id="UP000554482"/>
    </source>
</evidence>
<dbReference type="FunFam" id="3.20.20.80:FF:000020">
    <property type="entry name" value="Beta-glucosidase 12"/>
    <property type="match status" value="1"/>
</dbReference>
<dbReference type="Proteomes" id="UP000554482">
    <property type="component" value="Unassembled WGS sequence"/>
</dbReference>
<dbReference type="AlphaFoldDB" id="A0A7J6V7X4"/>
<feature type="signal peptide" evidence="4">
    <location>
        <begin position="1"/>
        <end position="18"/>
    </location>
</feature>
<protein>
    <submittedName>
        <fullName evidence="5">Beta-glucosidase</fullName>
    </submittedName>
</protein>
<dbReference type="PROSITE" id="PS00653">
    <property type="entry name" value="GLYCOSYL_HYDROL_F1_2"/>
    <property type="match status" value="1"/>
</dbReference>
<accession>A0A7J6V7X4</accession>
<evidence type="ECO:0000256" key="1">
    <source>
        <dbReference type="ARBA" id="ARBA00010838"/>
    </source>
</evidence>
<gene>
    <name evidence="5" type="ORF">FRX31_029186</name>
</gene>
<keyword evidence="6" id="KW-1185">Reference proteome</keyword>
<dbReference type="OrthoDB" id="65569at2759"/>
<dbReference type="Pfam" id="PF00232">
    <property type="entry name" value="Glyco_hydro_1"/>
    <property type="match status" value="2"/>
</dbReference>
<keyword evidence="4" id="KW-0732">Signal</keyword>
<comment type="caution">
    <text evidence="5">The sequence shown here is derived from an EMBL/GenBank/DDBJ whole genome shotgun (WGS) entry which is preliminary data.</text>
</comment>
<dbReference type="InterPro" id="IPR017853">
    <property type="entry name" value="GH"/>
</dbReference>
<dbReference type="PRINTS" id="PR00131">
    <property type="entry name" value="GLHYDRLASE1"/>
</dbReference>
<evidence type="ECO:0000313" key="5">
    <source>
        <dbReference type="EMBL" id="KAF5181224.1"/>
    </source>
</evidence>
<dbReference type="SUPFAM" id="SSF51445">
    <property type="entry name" value="(Trans)glycosidases"/>
    <property type="match status" value="1"/>
</dbReference>
<dbReference type="Gene3D" id="3.20.20.80">
    <property type="entry name" value="Glycosidases"/>
    <property type="match status" value="2"/>
</dbReference>
<sequence>MLLRKGDIILVFVLVVIGIKNSFCQSSGINRTSFPKGFVFGTASSSYQYEGAVKEDGRGWTVWDTFAHSFGKIADFSNGDVAVDEYHRYQEDIQLMVDMGMDAYRFSIAWSRIFPNGTGAINQAGVDHYNNFINALLANGIEPYVTLYHWDLPQALDDNYNGWLSPQIIKDFAIYAETKKYKSKQNGSLGMALDVMWFEPATNSTEDIEATQRAQDFQLGWFLDPLIFGDYPSSMKTRVGNRLPTFSKAEAALVRGSFDFVGINHYTTYYARHNSTSIIGNLLNDTIADSGAITLPFRGLKAIGDRASSIWLYIVPRGMRSLMNYIKHKYGNPLVIITENGMDDPNDPFKPIKECLKDEKRIKYHNDYLTNLLASIKEDGCNVKGYFVWSLLDNWEWGAGFTSRFGLYFVDYKDKLKRYPKDSVKWFKNFLTSSS</sequence>
<feature type="chain" id="PRO_5029739191" evidence="4">
    <location>
        <begin position="19"/>
        <end position="435"/>
    </location>
</feature>
<dbReference type="PANTHER" id="PTHR10353:SF302">
    <property type="entry name" value="BETA-GLUCOSIDASE 40"/>
    <property type="match status" value="1"/>
</dbReference>
<evidence type="ECO:0000256" key="2">
    <source>
        <dbReference type="ARBA" id="ARBA00022801"/>
    </source>
</evidence>
<dbReference type="InterPro" id="IPR033132">
    <property type="entry name" value="GH_1_N_CS"/>
</dbReference>
<evidence type="ECO:0000256" key="3">
    <source>
        <dbReference type="RuleBase" id="RU003690"/>
    </source>
</evidence>
<dbReference type="EMBL" id="JABWDY010036441">
    <property type="protein sequence ID" value="KAF5181224.1"/>
    <property type="molecule type" value="Genomic_DNA"/>
</dbReference>